<evidence type="ECO:0000256" key="2">
    <source>
        <dbReference type="ARBA" id="ARBA00007362"/>
    </source>
</evidence>
<evidence type="ECO:0000256" key="3">
    <source>
        <dbReference type="SAM" id="Phobius"/>
    </source>
</evidence>
<proteinExistence type="inferred from homology"/>
<feature type="transmembrane region" description="Helical" evidence="3">
    <location>
        <begin position="148"/>
        <end position="170"/>
    </location>
</feature>
<comment type="subcellular location">
    <subcellularLocation>
        <location evidence="1">Endomembrane system</location>
        <topology evidence="1">Multi-pass membrane protein</topology>
    </subcellularLocation>
</comment>
<dbReference type="AlphaFoldDB" id="A0A1Y0IL36"/>
<keyword evidence="3" id="KW-1133">Transmembrane helix</keyword>
<keyword evidence="3" id="KW-0812">Transmembrane</keyword>
<dbReference type="SUPFAM" id="SSF103481">
    <property type="entry name" value="Multidrug resistance efflux transporter EmrE"/>
    <property type="match status" value="2"/>
</dbReference>
<dbReference type="InterPro" id="IPR000620">
    <property type="entry name" value="EamA_dom"/>
</dbReference>
<feature type="transmembrane region" description="Helical" evidence="3">
    <location>
        <begin position="213"/>
        <end position="236"/>
    </location>
</feature>
<dbReference type="PANTHER" id="PTHR22911:SF137">
    <property type="entry name" value="SOLUTE CARRIER FAMILY 35 MEMBER G2-RELATED"/>
    <property type="match status" value="1"/>
</dbReference>
<dbReference type="Proteomes" id="UP000195437">
    <property type="component" value="Chromosome"/>
</dbReference>
<evidence type="ECO:0000313" key="6">
    <source>
        <dbReference type="Proteomes" id="UP000195437"/>
    </source>
</evidence>
<dbReference type="GO" id="GO:0016020">
    <property type="term" value="C:membrane"/>
    <property type="evidence" value="ECO:0007669"/>
    <property type="project" value="InterPro"/>
</dbReference>
<comment type="similarity">
    <text evidence="2">Belongs to the EamA transporter family.</text>
</comment>
<feature type="transmembrane region" description="Helical" evidence="3">
    <location>
        <begin position="243"/>
        <end position="263"/>
    </location>
</feature>
<dbReference type="InterPro" id="IPR037185">
    <property type="entry name" value="EmrE-like"/>
</dbReference>
<evidence type="ECO:0000259" key="4">
    <source>
        <dbReference type="Pfam" id="PF00892"/>
    </source>
</evidence>
<feature type="transmembrane region" description="Helical" evidence="3">
    <location>
        <begin position="269"/>
        <end position="287"/>
    </location>
</feature>
<organism evidence="5 6">
    <name type="scientific">Tumebacillus avium</name>
    <dbReference type="NCBI Taxonomy" id="1903704"/>
    <lineage>
        <taxon>Bacteria</taxon>
        <taxon>Bacillati</taxon>
        <taxon>Bacillota</taxon>
        <taxon>Bacilli</taxon>
        <taxon>Bacillales</taxon>
        <taxon>Alicyclobacillaceae</taxon>
        <taxon>Tumebacillus</taxon>
    </lineage>
</organism>
<feature type="transmembrane region" description="Helical" evidence="3">
    <location>
        <begin position="7"/>
        <end position="28"/>
    </location>
</feature>
<evidence type="ECO:0000313" key="5">
    <source>
        <dbReference type="EMBL" id="ARU61211.1"/>
    </source>
</evidence>
<reference evidence="6" key="1">
    <citation type="submission" date="2017-05" db="EMBL/GenBank/DDBJ databases">
        <authorList>
            <person name="Sung H."/>
        </authorList>
    </citation>
    <scope>NUCLEOTIDE SEQUENCE [LARGE SCALE GENOMIC DNA]</scope>
    <source>
        <strain evidence="6">AR23208</strain>
    </source>
</reference>
<dbReference type="EMBL" id="CP021434">
    <property type="protein sequence ID" value="ARU61211.1"/>
    <property type="molecule type" value="Genomic_DNA"/>
</dbReference>
<feature type="transmembrane region" description="Helical" evidence="3">
    <location>
        <begin position="40"/>
        <end position="57"/>
    </location>
</feature>
<protein>
    <recommendedName>
        <fullName evidence="4">EamA domain-containing protein</fullName>
    </recommendedName>
</protein>
<name>A0A1Y0IL36_9BACL</name>
<feature type="domain" description="EamA" evidence="4">
    <location>
        <begin position="5"/>
        <end position="138"/>
    </location>
</feature>
<feature type="transmembrane region" description="Helical" evidence="3">
    <location>
        <begin position="94"/>
        <end position="113"/>
    </location>
</feature>
<evidence type="ECO:0000256" key="1">
    <source>
        <dbReference type="ARBA" id="ARBA00004127"/>
    </source>
</evidence>
<dbReference type="RefSeq" id="WP_087456592.1">
    <property type="nucleotide sequence ID" value="NZ_CP021434.1"/>
</dbReference>
<feature type="transmembrane region" description="Helical" evidence="3">
    <location>
        <begin position="125"/>
        <end position="142"/>
    </location>
</feature>
<gene>
    <name evidence="5" type="ORF">CBW65_09310</name>
</gene>
<dbReference type="OrthoDB" id="3180815at2"/>
<keyword evidence="3" id="KW-0472">Membrane</keyword>
<feature type="transmembrane region" description="Helical" evidence="3">
    <location>
        <begin position="182"/>
        <end position="201"/>
    </location>
</feature>
<sequence>MSRTWAILFVLIGGASYGLISPVIKMAYEAGFTPGDVTSSQYFMATAVLLLISAFQFRHFKQLTGRDVLLFIFLGVLSTGTSVFYYLALADLPASLAIVLLFQFAWIVMLIDFLVTRKKPNKAKWAALVLILAGTVFAVDLLHANWGAVSMTGLVLGLLSSVTYSTFLYFTSYVRAGTSPWVNSAIIAMASTVVVFFVFPPTFLWNGTLWDGLWFWALLIGALGQIFPPVFFNIGIPRVGGSLAGVLGSIELPVAVIAAFVILREHVAGVQWVGILLILAGIVVSELRMRSRRRDMAQA</sequence>
<dbReference type="PANTHER" id="PTHR22911">
    <property type="entry name" value="ACYL-MALONYL CONDENSING ENZYME-RELATED"/>
    <property type="match status" value="1"/>
</dbReference>
<keyword evidence="6" id="KW-1185">Reference proteome</keyword>
<dbReference type="KEGG" id="tum:CBW65_09310"/>
<feature type="domain" description="EamA" evidence="4">
    <location>
        <begin position="152"/>
        <end position="284"/>
    </location>
</feature>
<feature type="transmembrane region" description="Helical" evidence="3">
    <location>
        <begin position="69"/>
        <end position="88"/>
    </location>
</feature>
<dbReference type="Pfam" id="PF00892">
    <property type="entry name" value="EamA"/>
    <property type="match status" value="2"/>
</dbReference>
<accession>A0A1Y0IL36</accession>